<sequence>MSVRRTMTGVIGASVLVPLSVVAFAHPARADGCTVVRVAPLFGGSITVNAPCSGVRTRVVTRTTGRCVATASQRVTWSSPTHRMSTVTTSRVNCTRR</sequence>
<keyword evidence="3" id="KW-1185">Reference proteome</keyword>
<evidence type="ECO:0000256" key="1">
    <source>
        <dbReference type="SAM" id="SignalP"/>
    </source>
</evidence>
<dbReference type="RefSeq" id="WP_143175471.1">
    <property type="nucleotide sequence ID" value="NZ_FRCS01000010.1"/>
</dbReference>
<dbReference type="Proteomes" id="UP000184440">
    <property type="component" value="Unassembled WGS sequence"/>
</dbReference>
<reference evidence="2 3" key="1">
    <citation type="submission" date="2016-11" db="EMBL/GenBank/DDBJ databases">
        <authorList>
            <person name="Jaros S."/>
            <person name="Januszkiewicz K."/>
            <person name="Wedrychowicz H."/>
        </authorList>
    </citation>
    <scope>NUCLEOTIDE SEQUENCE [LARGE SCALE GENOMIC DNA]</scope>
    <source>
        <strain evidence="2 3">DSM 46144</strain>
    </source>
</reference>
<feature type="signal peptide" evidence="1">
    <location>
        <begin position="1"/>
        <end position="30"/>
    </location>
</feature>
<keyword evidence="1" id="KW-0732">Signal</keyword>
<name>A0A1M7RE15_9ACTN</name>
<gene>
    <name evidence="2" type="ORF">SAMN05443668_110137</name>
</gene>
<protein>
    <submittedName>
        <fullName evidence="2">Uncharacterized protein</fullName>
    </submittedName>
</protein>
<accession>A0A1M7RE15</accession>
<proteinExistence type="predicted"/>
<dbReference type="EMBL" id="FRCS01000010">
    <property type="protein sequence ID" value="SHN44248.1"/>
    <property type="molecule type" value="Genomic_DNA"/>
</dbReference>
<dbReference type="AlphaFoldDB" id="A0A1M7RE15"/>
<organism evidence="2 3">
    <name type="scientific">Cryptosporangium aurantiacum</name>
    <dbReference type="NCBI Taxonomy" id="134849"/>
    <lineage>
        <taxon>Bacteria</taxon>
        <taxon>Bacillati</taxon>
        <taxon>Actinomycetota</taxon>
        <taxon>Actinomycetes</taxon>
        <taxon>Cryptosporangiales</taxon>
        <taxon>Cryptosporangiaceae</taxon>
        <taxon>Cryptosporangium</taxon>
    </lineage>
</organism>
<evidence type="ECO:0000313" key="2">
    <source>
        <dbReference type="EMBL" id="SHN44248.1"/>
    </source>
</evidence>
<feature type="chain" id="PRO_5012342154" evidence="1">
    <location>
        <begin position="31"/>
        <end position="97"/>
    </location>
</feature>
<evidence type="ECO:0000313" key="3">
    <source>
        <dbReference type="Proteomes" id="UP000184440"/>
    </source>
</evidence>